<feature type="region of interest" description="Disordered" evidence="1">
    <location>
        <begin position="44"/>
        <end position="91"/>
    </location>
</feature>
<evidence type="ECO:0000313" key="2">
    <source>
        <dbReference type="EMBL" id="GHD11421.1"/>
    </source>
</evidence>
<accession>A0A918X4L6</accession>
<feature type="compositionally biased region" description="Polar residues" evidence="1">
    <location>
        <begin position="120"/>
        <end position="131"/>
    </location>
</feature>
<name>A0A918X4L6_9ACTN</name>
<dbReference type="EMBL" id="BMVC01000017">
    <property type="protein sequence ID" value="GHD11421.1"/>
    <property type="molecule type" value="Genomic_DNA"/>
</dbReference>
<dbReference type="AlphaFoldDB" id="A0A918X4L6"/>
<reference evidence="2" key="1">
    <citation type="journal article" date="2014" name="Int. J. Syst. Evol. Microbiol.">
        <title>Complete genome sequence of Corynebacterium casei LMG S-19264T (=DSM 44701T), isolated from a smear-ripened cheese.</title>
        <authorList>
            <consortium name="US DOE Joint Genome Institute (JGI-PGF)"/>
            <person name="Walter F."/>
            <person name="Albersmeier A."/>
            <person name="Kalinowski J."/>
            <person name="Ruckert C."/>
        </authorList>
    </citation>
    <scope>NUCLEOTIDE SEQUENCE</scope>
    <source>
        <strain evidence="2">JCM 4637</strain>
    </source>
</reference>
<evidence type="ECO:0000256" key="1">
    <source>
        <dbReference type="SAM" id="MobiDB-lite"/>
    </source>
</evidence>
<reference evidence="2" key="2">
    <citation type="submission" date="2020-09" db="EMBL/GenBank/DDBJ databases">
        <authorList>
            <person name="Sun Q."/>
            <person name="Ohkuma M."/>
        </authorList>
    </citation>
    <scope>NUCLEOTIDE SEQUENCE</scope>
    <source>
        <strain evidence="2">JCM 4637</strain>
    </source>
</reference>
<protein>
    <submittedName>
        <fullName evidence="2">Uncharacterized protein</fullName>
    </submittedName>
</protein>
<sequence length="131" mass="14461">MRGTPSAAYAETVRPHRVQVKVPRLRVLLLLLVEVWLDTRMLLAGKGSGQQEQAERPRQRSARGRRRAAKGQVGTPEDTPGSSPWNRAAQRAGDGYAVWRGALGAGRDIKTPFPRHTGSERIQPNQNDLCS</sequence>
<dbReference type="Proteomes" id="UP000638353">
    <property type="component" value="Unassembled WGS sequence"/>
</dbReference>
<organism evidence="2 3">
    <name type="scientific">Streptomyces finlayi</name>
    <dbReference type="NCBI Taxonomy" id="67296"/>
    <lineage>
        <taxon>Bacteria</taxon>
        <taxon>Bacillati</taxon>
        <taxon>Actinomycetota</taxon>
        <taxon>Actinomycetes</taxon>
        <taxon>Kitasatosporales</taxon>
        <taxon>Streptomycetaceae</taxon>
        <taxon>Streptomyces</taxon>
    </lineage>
</organism>
<feature type="compositionally biased region" description="Basic residues" evidence="1">
    <location>
        <begin position="59"/>
        <end position="69"/>
    </location>
</feature>
<evidence type="ECO:0000313" key="3">
    <source>
        <dbReference type="Proteomes" id="UP000638353"/>
    </source>
</evidence>
<feature type="region of interest" description="Disordered" evidence="1">
    <location>
        <begin position="107"/>
        <end position="131"/>
    </location>
</feature>
<proteinExistence type="predicted"/>
<comment type="caution">
    <text evidence="2">The sequence shown here is derived from an EMBL/GenBank/DDBJ whole genome shotgun (WGS) entry which is preliminary data.</text>
</comment>
<gene>
    <name evidence="2" type="ORF">GCM10010334_67470</name>
</gene>